<evidence type="ECO:0000256" key="3">
    <source>
        <dbReference type="ARBA" id="ARBA00022917"/>
    </source>
</evidence>
<proteinExistence type="inferred from homology"/>
<dbReference type="Proteomes" id="UP001211907">
    <property type="component" value="Unassembled WGS sequence"/>
</dbReference>
<dbReference type="InterPro" id="IPR009060">
    <property type="entry name" value="UBA-like_sf"/>
</dbReference>
<protein>
    <recommendedName>
        <fullName evidence="4">Elongation factor Ts, mitochondrial</fullName>
        <shortName evidence="4">EF-Ts</shortName>
        <shortName evidence="4">EF-TsMt</shortName>
    </recommendedName>
</protein>
<keyword evidence="7" id="KW-1185">Reference proteome</keyword>
<name>A0AAD5SZV8_9FUNG</name>
<dbReference type="GO" id="GO:0070125">
    <property type="term" value="P:mitochondrial translational elongation"/>
    <property type="evidence" value="ECO:0007669"/>
    <property type="project" value="TreeGrafter"/>
</dbReference>
<comment type="similarity">
    <text evidence="1 4">Belongs to the EF-Ts family.</text>
</comment>
<evidence type="ECO:0000256" key="4">
    <source>
        <dbReference type="HAMAP-Rule" id="MF_03135"/>
    </source>
</evidence>
<gene>
    <name evidence="4" type="primary">TSF1</name>
    <name evidence="6" type="ORF">HK100_001349</name>
</gene>
<evidence type="ECO:0000313" key="7">
    <source>
        <dbReference type="Proteomes" id="UP001211907"/>
    </source>
</evidence>
<dbReference type="Pfam" id="PF00889">
    <property type="entry name" value="EF_TS"/>
    <property type="match status" value="1"/>
</dbReference>
<dbReference type="PANTHER" id="PTHR11741">
    <property type="entry name" value="ELONGATION FACTOR TS"/>
    <property type="match status" value="1"/>
</dbReference>
<dbReference type="SUPFAM" id="SSF46934">
    <property type="entry name" value="UBA-like"/>
    <property type="match status" value="1"/>
</dbReference>
<evidence type="ECO:0000256" key="1">
    <source>
        <dbReference type="ARBA" id="ARBA00005532"/>
    </source>
</evidence>
<comment type="subcellular location">
    <subcellularLocation>
        <location evidence="4">Mitochondrion</location>
    </subcellularLocation>
</comment>
<sequence>MNYQVTRLLRRFNSSSSTTANAGESLASLVAKLRKETGAPIGKARTLLTQHNNNYAAALAALRDSSATVSEKMLARTAAEGLVAAFTAASVNSTPPKSSFAGIVEINCESDFVARAADFATLVDAVRPRIAADRVSLLPLESKKSDEAHTFFHNVPSETLAAWSAAPPISEQVAATIAKLGENIRVRRAILSSSFAEDSIVYGAYAHGGSGAASPLCGKIAAIVALRVSPTTTAIETSDALNKLARQIAQQVVGFSPTHVHQVAGVDNESILYLQPFLAGGGTVAEVLQEFGKVNSVNVEVLEFQRVVVGEGIIIEKKDFRDEVFAQLQR</sequence>
<reference evidence="6" key="1">
    <citation type="submission" date="2020-05" db="EMBL/GenBank/DDBJ databases">
        <title>Phylogenomic resolution of chytrid fungi.</title>
        <authorList>
            <person name="Stajich J.E."/>
            <person name="Amses K."/>
            <person name="Simmons R."/>
            <person name="Seto K."/>
            <person name="Myers J."/>
            <person name="Bonds A."/>
            <person name="Quandt C.A."/>
            <person name="Barry K."/>
            <person name="Liu P."/>
            <person name="Grigoriev I."/>
            <person name="Longcore J.E."/>
            <person name="James T.Y."/>
        </authorList>
    </citation>
    <scope>NUCLEOTIDE SEQUENCE</scope>
    <source>
        <strain evidence="6">JEL0513</strain>
    </source>
</reference>
<dbReference type="SUPFAM" id="SSF54713">
    <property type="entry name" value="Elongation factor Ts (EF-Ts), dimerisation domain"/>
    <property type="match status" value="2"/>
</dbReference>
<dbReference type="GO" id="GO:0003746">
    <property type="term" value="F:translation elongation factor activity"/>
    <property type="evidence" value="ECO:0007669"/>
    <property type="project" value="UniProtKB-UniRule"/>
</dbReference>
<dbReference type="AlphaFoldDB" id="A0AAD5SZV8"/>
<comment type="function">
    <text evidence="4">Associates with the EF-Tu.GDP complex and induces the exchange of GDP to GTP. It remains bound to the aminoacyl-tRNA.EF-Tu.GTP complex up to the GTP hydrolysis stage on the ribosome.</text>
</comment>
<dbReference type="InterPro" id="IPR014039">
    <property type="entry name" value="Transl_elong_EFTs/EF1B_dimer"/>
</dbReference>
<dbReference type="InterPro" id="IPR001816">
    <property type="entry name" value="Transl_elong_EFTs/EF1B"/>
</dbReference>
<keyword evidence="2 4" id="KW-0251">Elongation factor</keyword>
<evidence type="ECO:0000256" key="2">
    <source>
        <dbReference type="ARBA" id="ARBA00022768"/>
    </source>
</evidence>
<dbReference type="EMBL" id="JADGJH010001291">
    <property type="protein sequence ID" value="KAJ3115444.1"/>
    <property type="molecule type" value="Genomic_DNA"/>
</dbReference>
<comment type="caution">
    <text evidence="6">The sequence shown here is derived from an EMBL/GenBank/DDBJ whole genome shotgun (WGS) entry which is preliminary data.</text>
</comment>
<accession>A0AAD5SZV8</accession>
<dbReference type="GO" id="GO:0005739">
    <property type="term" value="C:mitochondrion"/>
    <property type="evidence" value="ECO:0007669"/>
    <property type="project" value="UniProtKB-SubCell"/>
</dbReference>
<evidence type="ECO:0000313" key="6">
    <source>
        <dbReference type="EMBL" id="KAJ3115444.1"/>
    </source>
</evidence>
<dbReference type="Gene3D" id="3.30.479.20">
    <property type="entry name" value="Elongation factor Ts, dimerisation domain"/>
    <property type="match status" value="2"/>
</dbReference>
<dbReference type="Gene3D" id="1.10.8.10">
    <property type="entry name" value="DNA helicase RuvA subunit, C-terminal domain"/>
    <property type="match status" value="1"/>
</dbReference>
<feature type="domain" description="Translation elongation factor EFTs/EF1B dimerisation" evidence="5">
    <location>
        <begin position="102"/>
        <end position="262"/>
    </location>
</feature>
<evidence type="ECO:0000259" key="5">
    <source>
        <dbReference type="Pfam" id="PF00889"/>
    </source>
</evidence>
<dbReference type="InterPro" id="IPR036402">
    <property type="entry name" value="EF-Ts_dimer_sf"/>
</dbReference>
<keyword evidence="4" id="KW-0496">Mitochondrion</keyword>
<dbReference type="HAMAP" id="MF_00050">
    <property type="entry name" value="EF_Ts"/>
    <property type="match status" value="1"/>
</dbReference>
<keyword evidence="3 4" id="KW-0648">Protein biosynthesis</keyword>
<organism evidence="6 7">
    <name type="scientific">Physocladia obscura</name>
    <dbReference type="NCBI Taxonomy" id="109957"/>
    <lineage>
        <taxon>Eukaryota</taxon>
        <taxon>Fungi</taxon>
        <taxon>Fungi incertae sedis</taxon>
        <taxon>Chytridiomycota</taxon>
        <taxon>Chytridiomycota incertae sedis</taxon>
        <taxon>Chytridiomycetes</taxon>
        <taxon>Chytridiales</taxon>
        <taxon>Chytriomycetaceae</taxon>
        <taxon>Physocladia</taxon>
    </lineage>
</organism>
<dbReference type="PANTHER" id="PTHR11741:SF0">
    <property type="entry name" value="ELONGATION FACTOR TS, MITOCHONDRIAL"/>
    <property type="match status" value="1"/>
</dbReference>